<accession>A0ABX1AFW0</accession>
<dbReference type="RefSeq" id="WP_167998358.1">
    <property type="nucleotide sequence ID" value="NZ_JAATEM010000040.1"/>
</dbReference>
<dbReference type="EMBL" id="JAATEM010000040">
    <property type="protein sequence ID" value="NJP53529.1"/>
    <property type="molecule type" value="Genomic_DNA"/>
</dbReference>
<name>A0ABX1AFW0_9ACTN</name>
<comment type="caution">
    <text evidence="1">The sequence shown here is derived from an EMBL/GenBank/DDBJ whole genome shotgun (WGS) entry which is preliminary data.</text>
</comment>
<evidence type="ECO:0000313" key="2">
    <source>
        <dbReference type="Proteomes" id="UP000730591"/>
    </source>
</evidence>
<dbReference type="Proteomes" id="UP000730591">
    <property type="component" value="Unassembled WGS sequence"/>
</dbReference>
<sequence>MTQRPLALVVDDAADVLAASPEARALVHELLLIGRRNGVRVSFESRRPLPFWQYPTVEALEEATRPPQ</sequence>
<gene>
    <name evidence="1" type="ORF">HCJ93_26560</name>
</gene>
<keyword evidence="2" id="KW-1185">Reference proteome</keyword>
<organism evidence="1 2">
    <name type="scientific">Streptomyces composti</name>
    <dbReference type="NCBI Taxonomy" id="2720025"/>
    <lineage>
        <taxon>Bacteria</taxon>
        <taxon>Bacillati</taxon>
        <taxon>Actinomycetota</taxon>
        <taxon>Actinomycetes</taxon>
        <taxon>Kitasatosporales</taxon>
        <taxon>Streptomycetaceae</taxon>
        <taxon>Streptomyces</taxon>
    </lineage>
</organism>
<evidence type="ECO:0000313" key="1">
    <source>
        <dbReference type="EMBL" id="NJP53529.1"/>
    </source>
</evidence>
<proteinExistence type="predicted"/>
<protein>
    <submittedName>
        <fullName evidence="1">Uncharacterized protein</fullName>
    </submittedName>
</protein>
<reference evidence="1 2" key="1">
    <citation type="submission" date="2020-03" db="EMBL/GenBank/DDBJ databases">
        <title>WGS of actinomycetes isolated from Thailand.</title>
        <authorList>
            <person name="Thawai C."/>
        </authorList>
    </citation>
    <scope>NUCLEOTIDE SEQUENCE [LARGE SCALE GENOMIC DNA]</scope>
    <source>
        <strain evidence="1 2">SBST2-5</strain>
    </source>
</reference>